<gene>
    <name evidence="5" type="ORF">NIIDMKKI_38900</name>
</gene>
<dbReference type="CDD" id="cd02796">
    <property type="entry name" value="tRNA_bind_bactPheRS"/>
    <property type="match status" value="1"/>
</dbReference>
<evidence type="ECO:0000256" key="3">
    <source>
        <dbReference type="PROSITE-ProRule" id="PRU00209"/>
    </source>
</evidence>
<dbReference type="PROSITE" id="PS50886">
    <property type="entry name" value="TRBD"/>
    <property type="match status" value="1"/>
</dbReference>
<dbReference type="Pfam" id="PF03483">
    <property type="entry name" value="B3_4"/>
    <property type="match status" value="1"/>
</dbReference>
<name>A0A7G1IE21_MYCKA</name>
<proteinExistence type="predicted"/>
<dbReference type="EMBL" id="AP023343">
    <property type="protein sequence ID" value="BCI88684.1"/>
    <property type="molecule type" value="Genomic_DNA"/>
</dbReference>
<dbReference type="InterPro" id="IPR012340">
    <property type="entry name" value="NA-bd_OB-fold"/>
</dbReference>
<dbReference type="GO" id="GO:0000049">
    <property type="term" value="F:tRNA binding"/>
    <property type="evidence" value="ECO:0007669"/>
    <property type="project" value="UniProtKB-UniRule"/>
</dbReference>
<evidence type="ECO:0000313" key="5">
    <source>
        <dbReference type="EMBL" id="BCI88684.1"/>
    </source>
</evidence>
<protein>
    <recommendedName>
        <fullName evidence="4">tRNA-binding domain-containing protein</fullName>
    </recommendedName>
</protein>
<keyword evidence="1 3" id="KW-0820">tRNA-binding</keyword>
<dbReference type="InterPro" id="IPR005146">
    <property type="entry name" value="B3/B4_tRNA-bd"/>
</dbReference>
<keyword evidence="2 3" id="KW-0694">RNA-binding</keyword>
<dbReference type="InterPro" id="IPR033714">
    <property type="entry name" value="tRNA_bind_bactPheRS"/>
</dbReference>
<dbReference type="SMART" id="SM00873">
    <property type="entry name" value="B3_4"/>
    <property type="match status" value="1"/>
</dbReference>
<dbReference type="Gene3D" id="3.50.40.10">
    <property type="entry name" value="Phenylalanyl-trna Synthetase, Chain B, domain 3"/>
    <property type="match status" value="1"/>
</dbReference>
<evidence type="ECO:0000313" key="6">
    <source>
        <dbReference type="Proteomes" id="UP000516380"/>
    </source>
</evidence>
<dbReference type="InterPro" id="IPR002547">
    <property type="entry name" value="tRNA-bd_dom"/>
</dbReference>
<sequence>MVGDLVVVALPGTTLPGGFTITARKTYGRTSAGMICSAAELGLATDHSGILVLPPATAEPGADAAGVLGLDDVVLHLAITPDRGYCMSVRGLAREIACAYDLEFVDPAEVPPLPVEGEAWPLTVHPDTGVRRFALRPVTGIDPAAVSPWWLQRRLLLCGIRATSPAVDVTNYVMLELGHPMHAHDRNRITGSLGVRFARSGETVITLDDVERRLEPADVLIVDDVTTAAIGGVMGAASTEVRADSTDVLWRRRYGIRLRCRAPSGGCTCPARLPDATSAQSTRLFRWPPWIDAPRCWPISPGSSRPGADRLAG</sequence>
<feature type="domain" description="TRNA-binding" evidence="4">
    <location>
        <begin position="1"/>
        <end position="65"/>
    </location>
</feature>
<dbReference type="InterPro" id="IPR020825">
    <property type="entry name" value="Phe-tRNA_synthase-like_B3/B4"/>
</dbReference>
<reference evidence="5 6" key="1">
    <citation type="submission" date="2020-07" db="EMBL/GenBank/DDBJ databases">
        <title>Mycobacterium kansasii (former subtype) with zoonotic potential isolated from diseased indoor pet cat, Japan.</title>
        <authorList>
            <person name="Fukano H."/>
            <person name="Terazono T."/>
            <person name="Hoshino Y."/>
        </authorList>
    </citation>
    <scope>NUCLEOTIDE SEQUENCE [LARGE SCALE GENOMIC DNA]</scope>
    <source>
        <strain evidence="5 6">Kuro-I</strain>
    </source>
</reference>
<dbReference type="SUPFAM" id="SSF50249">
    <property type="entry name" value="Nucleic acid-binding proteins"/>
    <property type="match status" value="1"/>
</dbReference>
<accession>A0A7G1IE21</accession>
<dbReference type="Gene3D" id="2.40.50.140">
    <property type="entry name" value="Nucleic acid-binding proteins"/>
    <property type="match status" value="1"/>
</dbReference>
<organism evidence="5 6">
    <name type="scientific">Mycobacterium kansasii</name>
    <dbReference type="NCBI Taxonomy" id="1768"/>
    <lineage>
        <taxon>Bacteria</taxon>
        <taxon>Bacillati</taxon>
        <taxon>Actinomycetota</taxon>
        <taxon>Actinomycetes</taxon>
        <taxon>Mycobacteriales</taxon>
        <taxon>Mycobacteriaceae</taxon>
        <taxon>Mycobacterium</taxon>
    </lineage>
</organism>
<dbReference type="GO" id="GO:0004826">
    <property type="term" value="F:phenylalanine-tRNA ligase activity"/>
    <property type="evidence" value="ECO:0007669"/>
    <property type="project" value="InterPro"/>
</dbReference>
<evidence type="ECO:0000259" key="4">
    <source>
        <dbReference type="PROSITE" id="PS50886"/>
    </source>
</evidence>
<dbReference type="Gene3D" id="3.30.56.10">
    <property type="match status" value="1"/>
</dbReference>
<dbReference type="Proteomes" id="UP000516380">
    <property type="component" value="Chromosome"/>
</dbReference>
<dbReference type="AlphaFoldDB" id="A0A7G1IE21"/>
<keyword evidence="6" id="KW-1185">Reference proteome</keyword>
<evidence type="ECO:0000256" key="1">
    <source>
        <dbReference type="ARBA" id="ARBA00022555"/>
    </source>
</evidence>
<dbReference type="SUPFAM" id="SSF56037">
    <property type="entry name" value="PheT/TilS domain"/>
    <property type="match status" value="1"/>
</dbReference>
<evidence type="ECO:0000256" key="2">
    <source>
        <dbReference type="ARBA" id="ARBA00022884"/>
    </source>
</evidence>